<dbReference type="OrthoDB" id="9974378at2759"/>
<dbReference type="Pfam" id="PF13896">
    <property type="entry name" value="Glyco_transf_49"/>
    <property type="match status" value="1"/>
</dbReference>
<sequence>MSDILSATTEYHRKEYNNFGRLLRIYQRKRFLRNLFFSVLVSVCLIALVHHNSTQLEDSLSVHLEPTDHFRYCIQYNFTRSYDNFRVNADFEPVTLAMHSSIDFLHYMFDQVTTWEGAISLSVFIDRDVPEYLSYLYRIHDCDEDVRRHVSFHIVTIFDTVCDPIVIQKTWDCSLYLREDTINYLRSIQRSGFIYPINVMRNVARRGAQSKIHILSDIEMVFSLDAERLLTRVANKLVTGKKKIVLVIRRFEVEDGLDMPRTAEKLYDMFLTNKSVVEFHAKLFPEGHFIPYINSWFEESLNSTKIRARGVPYSNSFWEPQVVIHAYDPMHDETIPTRHRDHQALAYELCRAGYRFFVVTKIFNVHRGIKKSTTFLDNEVARLGQEANLLRSRIFFRRMNLLYPTTYLKCARWDNRKVAGRARQFTSFNGKQNEFNTEYGF</sequence>
<accession>A0A2A2JQK3</accession>
<organism evidence="2 3">
    <name type="scientific">Diploscapter pachys</name>
    <dbReference type="NCBI Taxonomy" id="2018661"/>
    <lineage>
        <taxon>Eukaryota</taxon>
        <taxon>Metazoa</taxon>
        <taxon>Ecdysozoa</taxon>
        <taxon>Nematoda</taxon>
        <taxon>Chromadorea</taxon>
        <taxon>Rhabditida</taxon>
        <taxon>Rhabditina</taxon>
        <taxon>Rhabditomorpha</taxon>
        <taxon>Rhabditoidea</taxon>
        <taxon>Rhabditidae</taxon>
        <taxon>Diploscapter</taxon>
    </lineage>
</organism>
<dbReference type="Proteomes" id="UP000218231">
    <property type="component" value="Unassembled WGS sequence"/>
</dbReference>
<keyword evidence="1" id="KW-1133">Transmembrane helix</keyword>
<keyword evidence="3" id="KW-1185">Reference proteome</keyword>
<name>A0A2A2JQK3_9BILA</name>
<evidence type="ECO:0000313" key="3">
    <source>
        <dbReference type="Proteomes" id="UP000218231"/>
    </source>
</evidence>
<protein>
    <submittedName>
        <fullName evidence="2">Uncharacterized protein</fullName>
    </submittedName>
</protein>
<evidence type="ECO:0000256" key="1">
    <source>
        <dbReference type="SAM" id="Phobius"/>
    </source>
</evidence>
<keyword evidence="1" id="KW-0472">Membrane</keyword>
<proteinExistence type="predicted"/>
<keyword evidence="1" id="KW-0812">Transmembrane</keyword>
<feature type="transmembrane region" description="Helical" evidence="1">
    <location>
        <begin position="31"/>
        <end position="49"/>
    </location>
</feature>
<comment type="caution">
    <text evidence="2">The sequence shown here is derived from an EMBL/GenBank/DDBJ whole genome shotgun (WGS) entry which is preliminary data.</text>
</comment>
<dbReference type="AlphaFoldDB" id="A0A2A2JQK3"/>
<dbReference type="PANTHER" id="PTHR47411">
    <property type="entry name" value="B3GNT1, BETA-1,3-N-ACETYLGUCOSAMINYLTRANSFERASE 1, HOMOLOG"/>
    <property type="match status" value="1"/>
</dbReference>
<reference evidence="2 3" key="1">
    <citation type="journal article" date="2017" name="Curr. Biol.">
        <title>Genome architecture and evolution of a unichromosomal asexual nematode.</title>
        <authorList>
            <person name="Fradin H."/>
            <person name="Zegar C."/>
            <person name="Gutwein M."/>
            <person name="Lucas J."/>
            <person name="Kovtun M."/>
            <person name="Corcoran D."/>
            <person name="Baugh L.R."/>
            <person name="Kiontke K."/>
            <person name="Gunsalus K."/>
            <person name="Fitch D.H."/>
            <person name="Piano F."/>
        </authorList>
    </citation>
    <scope>NUCLEOTIDE SEQUENCE [LARGE SCALE GENOMIC DNA]</scope>
    <source>
        <strain evidence="2">PF1309</strain>
    </source>
</reference>
<evidence type="ECO:0000313" key="2">
    <source>
        <dbReference type="EMBL" id="PAV63923.1"/>
    </source>
</evidence>
<dbReference type="PANTHER" id="PTHR47411:SF3">
    <property type="entry name" value="I-BETA-1,3-N-ACETYLGLUCOSAMINYLTRANSFERASE"/>
    <property type="match status" value="1"/>
</dbReference>
<gene>
    <name evidence="2" type="ORF">WR25_03293</name>
</gene>
<dbReference type="EMBL" id="LIAE01010291">
    <property type="protein sequence ID" value="PAV63923.1"/>
    <property type="molecule type" value="Genomic_DNA"/>
</dbReference>